<accession>A0A4Y2B4R8</accession>
<evidence type="ECO:0000313" key="2">
    <source>
        <dbReference type="Proteomes" id="UP000499080"/>
    </source>
</evidence>
<evidence type="ECO:0000313" key="1">
    <source>
        <dbReference type="EMBL" id="GBL86807.1"/>
    </source>
</evidence>
<dbReference type="CDD" id="cd00303">
    <property type="entry name" value="retropepsin_like"/>
    <property type="match status" value="1"/>
</dbReference>
<keyword evidence="2" id="KW-1185">Reference proteome</keyword>
<sequence>MSQEVKDHFIDDWSKLNSPDDLFEKLDDYSALRSTFRSKQPSKEGHYKQNSFKDDSAVTINEKRKLYGITYNETGHKAMNCVAKESNNSSDKSLCVRRVGENSEESNSYFKEAKLNNCDNVQALIDTESSCCLLKISIAQKLKLKPEPIVNKLYGFGNQRMPALTSIERIETDIEVDNVKGEGISISVVPDDAQPVDFIIGPTWLDLPHIAYAKNRKEIAYWIPGR</sequence>
<dbReference type="InterPro" id="IPR021109">
    <property type="entry name" value="Peptidase_aspartic_dom_sf"/>
</dbReference>
<dbReference type="EMBL" id="BGPR01000050">
    <property type="protein sequence ID" value="GBL86807.1"/>
    <property type="molecule type" value="Genomic_DNA"/>
</dbReference>
<dbReference type="AlphaFoldDB" id="A0A4Y2B4R8"/>
<reference evidence="1 2" key="1">
    <citation type="journal article" date="2019" name="Sci. Rep.">
        <title>Orb-weaving spider Araneus ventricosus genome elucidates the spidroin gene catalogue.</title>
        <authorList>
            <person name="Kono N."/>
            <person name="Nakamura H."/>
            <person name="Ohtoshi R."/>
            <person name="Moran D.A.P."/>
            <person name="Shinohara A."/>
            <person name="Yoshida Y."/>
            <person name="Fujiwara M."/>
            <person name="Mori M."/>
            <person name="Tomita M."/>
            <person name="Arakawa K."/>
        </authorList>
    </citation>
    <scope>NUCLEOTIDE SEQUENCE [LARGE SCALE GENOMIC DNA]</scope>
</reference>
<dbReference type="Pfam" id="PF13650">
    <property type="entry name" value="Asp_protease_2"/>
    <property type="match status" value="1"/>
</dbReference>
<dbReference type="Gene3D" id="2.40.70.10">
    <property type="entry name" value="Acid Proteases"/>
    <property type="match status" value="1"/>
</dbReference>
<name>A0A4Y2B4R8_ARAVE</name>
<comment type="caution">
    <text evidence="1">The sequence shown here is derived from an EMBL/GenBank/DDBJ whole genome shotgun (WGS) entry which is preliminary data.</text>
</comment>
<dbReference type="OrthoDB" id="6436705at2759"/>
<gene>
    <name evidence="1" type="ORF">AVEN_96042_1</name>
</gene>
<protein>
    <submittedName>
        <fullName evidence="1">Uncharacterized protein</fullName>
    </submittedName>
</protein>
<dbReference type="Proteomes" id="UP000499080">
    <property type="component" value="Unassembled WGS sequence"/>
</dbReference>
<organism evidence="1 2">
    <name type="scientific">Araneus ventricosus</name>
    <name type="common">Orbweaver spider</name>
    <name type="synonym">Epeira ventricosa</name>
    <dbReference type="NCBI Taxonomy" id="182803"/>
    <lineage>
        <taxon>Eukaryota</taxon>
        <taxon>Metazoa</taxon>
        <taxon>Ecdysozoa</taxon>
        <taxon>Arthropoda</taxon>
        <taxon>Chelicerata</taxon>
        <taxon>Arachnida</taxon>
        <taxon>Araneae</taxon>
        <taxon>Araneomorphae</taxon>
        <taxon>Entelegynae</taxon>
        <taxon>Araneoidea</taxon>
        <taxon>Araneidae</taxon>
        <taxon>Araneus</taxon>
    </lineage>
</organism>
<proteinExistence type="predicted"/>